<organism evidence="2 3">
    <name type="scientific">Acinetobacter baumannii</name>
    <dbReference type="NCBI Taxonomy" id="470"/>
    <lineage>
        <taxon>Bacteria</taxon>
        <taxon>Pseudomonadati</taxon>
        <taxon>Pseudomonadota</taxon>
        <taxon>Gammaproteobacteria</taxon>
        <taxon>Moraxellales</taxon>
        <taxon>Moraxellaceae</taxon>
        <taxon>Acinetobacter</taxon>
        <taxon>Acinetobacter calcoaceticus/baumannii complex</taxon>
    </lineage>
</organism>
<sequence>DLLNRIDHESTIFSRCLQGSEFKEALSAFKEKRKPNFHKQTA</sequence>
<name>A0A429MI35_ACIBA</name>
<evidence type="ECO:0000313" key="2">
    <source>
        <dbReference type="EMBL" id="RSR22960.1"/>
    </source>
</evidence>
<dbReference type="AlphaFoldDB" id="A0A429MI35"/>
<gene>
    <name evidence="2" type="ORF">EA686_27235</name>
</gene>
<protein>
    <submittedName>
        <fullName evidence="2">Enoyl-CoA hydratase</fullName>
    </submittedName>
</protein>
<proteinExistence type="inferred from homology"/>
<dbReference type="SUPFAM" id="SSF52096">
    <property type="entry name" value="ClpP/crotonase"/>
    <property type="match status" value="1"/>
</dbReference>
<accession>A0A429MI35</accession>
<dbReference type="InterPro" id="IPR014748">
    <property type="entry name" value="Enoyl-CoA_hydra_C"/>
</dbReference>
<reference evidence="2 3" key="1">
    <citation type="submission" date="2018-10" db="EMBL/GenBank/DDBJ databases">
        <title>GWAS and RNA-Seq identify cryptic mechanisms of antimicrobial resistance in Acinetobacter baumannii.</title>
        <authorList>
            <person name="Sahl J.W."/>
        </authorList>
    </citation>
    <scope>NUCLEOTIDE SEQUENCE [LARGE SCALE GENOMIC DNA]</scope>
    <source>
        <strain evidence="2 3">TG28175</strain>
    </source>
</reference>
<feature type="non-terminal residue" evidence="2">
    <location>
        <position position="1"/>
    </location>
</feature>
<evidence type="ECO:0000313" key="3">
    <source>
        <dbReference type="Proteomes" id="UP000280073"/>
    </source>
</evidence>
<dbReference type="EMBL" id="RFDI01002305">
    <property type="protein sequence ID" value="RSR22960.1"/>
    <property type="molecule type" value="Genomic_DNA"/>
</dbReference>
<evidence type="ECO:0000256" key="1">
    <source>
        <dbReference type="ARBA" id="ARBA00005254"/>
    </source>
</evidence>
<comment type="caution">
    <text evidence="2">The sequence shown here is derived from an EMBL/GenBank/DDBJ whole genome shotgun (WGS) entry which is preliminary data.</text>
</comment>
<dbReference type="Proteomes" id="UP000280073">
    <property type="component" value="Unassembled WGS sequence"/>
</dbReference>
<dbReference type="Gene3D" id="1.10.12.10">
    <property type="entry name" value="Lyase 2-enoyl-coa Hydratase, Chain A, domain 2"/>
    <property type="match status" value="1"/>
</dbReference>
<dbReference type="InterPro" id="IPR029045">
    <property type="entry name" value="ClpP/crotonase-like_dom_sf"/>
</dbReference>
<comment type="similarity">
    <text evidence="1">Belongs to the enoyl-CoA hydratase/isomerase family.</text>
</comment>